<dbReference type="Pfam" id="PF00550">
    <property type="entry name" value="PP-binding"/>
    <property type="match status" value="1"/>
</dbReference>
<dbReference type="RefSeq" id="WP_413782066.1">
    <property type="nucleotide sequence ID" value="NZ_JAUOZS010000001.1"/>
</dbReference>
<comment type="caution">
    <text evidence="2">The sequence shown here is derived from an EMBL/GenBank/DDBJ whole genome shotgun (WGS) entry which is preliminary data.</text>
</comment>
<dbReference type="EMBL" id="JAUOZS010000001">
    <property type="protein sequence ID" value="MDT8903613.1"/>
    <property type="molecule type" value="Genomic_DNA"/>
</dbReference>
<feature type="domain" description="Carrier" evidence="1">
    <location>
        <begin position="1"/>
        <end position="78"/>
    </location>
</feature>
<keyword evidence="3" id="KW-1185">Reference proteome</keyword>
<proteinExistence type="predicted"/>
<gene>
    <name evidence="2" type="ORF">Q4T40_20495</name>
</gene>
<accession>A0ABU3P3J8</accession>
<dbReference type="Proteomes" id="UP001254848">
    <property type="component" value="Unassembled WGS sequence"/>
</dbReference>
<evidence type="ECO:0000259" key="1">
    <source>
        <dbReference type="PROSITE" id="PS50075"/>
    </source>
</evidence>
<name>A0ABU3P3J8_9FIRM</name>
<reference evidence="2 3" key="1">
    <citation type="submission" date="2023-07" db="EMBL/GenBank/DDBJ databases">
        <title>The novel representative of Negativicutes class, Anaeroselena agilis gen. nov. sp. nov.</title>
        <authorList>
            <person name="Prokofeva M.I."/>
            <person name="Elcheninov A.G."/>
            <person name="Klyukina A."/>
            <person name="Kublanov I.V."/>
            <person name="Frolov E.N."/>
            <person name="Podosokorskaya O.A."/>
        </authorList>
    </citation>
    <scope>NUCLEOTIDE SEQUENCE [LARGE SCALE GENOMIC DNA]</scope>
    <source>
        <strain evidence="2 3">4137-cl</strain>
    </source>
</reference>
<dbReference type="PROSITE" id="PS50075">
    <property type="entry name" value="CARRIER"/>
    <property type="match status" value="1"/>
</dbReference>
<dbReference type="Gene3D" id="1.10.1200.10">
    <property type="entry name" value="ACP-like"/>
    <property type="match status" value="1"/>
</dbReference>
<dbReference type="InterPro" id="IPR036736">
    <property type="entry name" value="ACP-like_sf"/>
</dbReference>
<sequence>MSTIEKLREVILKLRKKNITADKLTPDARFAQDLDFDSQDLTEMLVLAEDAFKVSLDLQEVKNLSTIAAAVEFLDKKQAK</sequence>
<protein>
    <submittedName>
        <fullName evidence="2">Phosphopantetheine-binding protein</fullName>
    </submittedName>
</protein>
<evidence type="ECO:0000313" key="2">
    <source>
        <dbReference type="EMBL" id="MDT8903613.1"/>
    </source>
</evidence>
<dbReference type="InterPro" id="IPR009081">
    <property type="entry name" value="PP-bd_ACP"/>
</dbReference>
<dbReference type="SUPFAM" id="SSF47336">
    <property type="entry name" value="ACP-like"/>
    <property type="match status" value="1"/>
</dbReference>
<evidence type="ECO:0000313" key="3">
    <source>
        <dbReference type="Proteomes" id="UP001254848"/>
    </source>
</evidence>
<organism evidence="2 3">
    <name type="scientific">Anaeroselena agilis</name>
    <dbReference type="NCBI Taxonomy" id="3063788"/>
    <lineage>
        <taxon>Bacteria</taxon>
        <taxon>Bacillati</taxon>
        <taxon>Bacillota</taxon>
        <taxon>Negativicutes</taxon>
        <taxon>Acetonemataceae</taxon>
        <taxon>Anaeroselena</taxon>
    </lineage>
</organism>